<evidence type="ECO:0000259" key="5">
    <source>
        <dbReference type="PROSITE" id="PS51781"/>
    </source>
</evidence>
<dbReference type="PROSITE" id="PS51781">
    <property type="entry name" value="SH3B"/>
    <property type="match status" value="1"/>
</dbReference>
<proteinExistence type="inferred from homology"/>
<dbReference type="PROSITE" id="PS51257">
    <property type="entry name" value="PROKAR_LIPOPROTEIN"/>
    <property type="match status" value="1"/>
</dbReference>
<sequence>MRKHLIIYIFAVTTAIILTLAGCGNRDIPVTKNEQYVSGITWDNAAIINDAVVDVFSRNDILSTRITQALFNQIVKIVSQEGSWTRIMLLDGTTGWVKTKYISRDTSCVTDGSINNKIVVTAKTVYVYIGTDNDIKYKQVVLGTELYSVSKTKTGYDVLLPNNKKGWVEDGGVIAVPVSQNSIPKTSAQGFIQTVSKFEGTIYIIGGVSRWGIDSPGLCYISSRINGVEIPRNIKEMAKTGTGVTLDEMKPGDLLMFSTDNVKKDVSGVGVYKGNNEFIHSSPSRGVVTDSLEDSYYKNRIVDIRRIF</sequence>
<feature type="domain" description="NlpC/P60" evidence="6">
    <location>
        <begin position="185"/>
        <end position="308"/>
    </location>
</feature>
<dbReference type="STRING" id="394503.Ccel_0033"/>
<gene>
    <name evidence="7" type="ordered locus">Ccel_0033</name>
</gene>
<dbReference type="SUPFAM" id="SSF54001">
    <property type="entry name" value="Cysteine proteinases"/>
    <property type="match status" value="1"/>
</dbReference>
<accession>B8I3U4</accession>
<reference evidence="7 8" key="1">
    <citation type="submission" date="2009-01" db="EMBL/GenBank/DDBJ databases">
        <title>Complete sequence of Clostridium cellulolyticum H10.</title>
        <authorList>
            <consortium name="US DOE Joint Genome Institute"/>
            <person name="Lucas S."/>
            <person name="Copeland A."/>
            <person name="Lapidus A."/>
            <person name="Glavina del Rio T."/>
            <person name="Dalin E."/>
            <person name="Tice H."/>
            <person name="Bruce D."/>
            <person name="Goodwin L."/>
            <person name="Pitluck S."/>
            <person name="Chertkov O."/>
            <person name="Saunders E."/>
            <person name="Brettin T."/>
            <person name="Detter J.C."/>
            <person name="Han C."/>
            <person name="Larimer F."/>
            <person name="Land M."/>
            <person name="Hauser L."/>
            <person name="Kyrpides N."/>
            <person name="Ivanova N."/>
            <person name="Zhou J."/>
            <person name="Richardson P."/>
        </authorList>
    </citation>
    <scope>NUCLEOTIDE SEQUENCE [LARGE SCALE GENOMIC DNA]</scope>
    <source>
        <strain evidence="8">ATCC 35319 / DSM 5812 / JCM 6584 / H10</strain>
    </source>
</reference>
<evidence type="ECO:0000256" key="1">
    <source>
        <dbReference type="ARBA" id="ARBA00007074"/>
    </source>
</evidence>
<evidence type="ECO:0000256" key="4">
    <source>
        <dbReference type="ARBA" id="ARBA00022807"/>
    </source>
</evidence>
<dbReference type="Proteomes" id="UP000001349">
    <property type="component" value="Chromosome"/>
</dbReference>
<dbReference type="GO" id="GO:0008234">
    <property type="term" value="F:cysteine-type peptidase activity"/>
    <property type="evidence" value="ECO:0007669"/>
    <property type="project" value="UniProtKB-KW"/>
</dbReference>
<dbReference type="AlphaFoldDB" id="B8I3U4"/>
<dbReference type="eggNOG" id="COG0791">
    <property type="taxonomic scope" value="Bacteria"/>
</dbReference>
<dbReference type="GO" id="GO:0006508">
    <property type="term" value="P:proteolysis"/>
    <property type="evidence" value="ECO:0007669"/>
    <property type="project" value="UniProtKB-KW"/>
</dbReference>
<evidence type="ECO:0000313" key="8">
    <source>
        <dbReference type="Proteomes" id="UP000001349"/>
    </source>
</evidence>
<protein>
    <submittedName>
        <fullName evidence="7">NLP/P60 protein</fullName>
    </submittedName>
</protein>
<name>B8I3U4_RUMCH</name>
<comment type="similarity">
    <text evidence="1">Belongs to the peptidase C40 family.</text>
</comment>
<dbReference type="PANTHER" id="PTHR47053:SF1">
    <property type="entry name" value="MUREIN DD-ENDOPEPTIDASE MEPH-RELATED"/>
    <property type="match status" value="1"/>
</dbReference>
<evidence type="ECO:0000313" key="7">
    <source>
        <dbReference type="EMBL" id="ACL74421.1"/>
    </source>
</evidence>
<dbReference type="Gene3D" id="3.90.1720.10">
    <property type="entry name" value="endopeptidase domain like (from Nostoc punctiforme)"/>
    <property type="match status" value="1"/>
</dbReference>
<dbReference type="EMBL" id="CP001348">
    <property type="protein sequence ID" value="ACL74421.1"/>
    <property type="molecule type" value="Genomic_DNA"/>
</dbReference>
<dbReference type="InterPro" id="IPR051202">
    <property type="entry name" value="Peptidase_C40"/>
</dbReference>
<keyword evidence="3" id="KW-0378">Hydrolase</keyword>
<dbReference type="InterPro" id="IPR003646">
    <property type="entry name" value="SH3-like_bac-type"/>
</dbReference>
<dbReference type="HOGENOM" id="CLU_016043_13_2_9"/>
<dbReference type="InterPro" id="IPR000064">
    <property type="entry name" value="NLP_P60_dom"/>
</dbReference>
<evidence type="ECO:0000259" key="6">
    <source>
        <dbReference type="PROSITE" id="PS51935"/>
    </source>
</evidence>
<dbReference type="Pfam" id="PF00877">
    <property type="entry name" value="NLPC_P60"/>
    <property type="match status" value="1"/>
</dbReference>
<dbReference type="Pfam" id="PF08239">
    <property type="entry name" value="SH3_3"/>
    <property type="match status" value="1"/>
</dbReference>
<keyword evidence="4" id="KW-0788">Thiol protease</keyword>
<keyword evidence="2" id="KW-0645">Protease</keyword>
<dbReference type="PROSITE" id="PS51935">
    <property type="entry name" value="NLPC_P60"/>
    <property type="match status" value="1"/>
</dbReference>
<evidence type="ECO:0000256" key="2">
    <source>
        <dbReference type="ARBA" id="ARBA00022670"/>
    </source>
</evidence>
<dbReference type="RefSeq" id="WP_012634488.1">
    <property type="nucleotide sequence ID" value="NC_011898.1"/>
</dbReference>
<dbReference type="Gene3D" id="2.30.30.40">
    <property type="entry name" value="SH3 Domains"/>
    <property type="match status" value="2"/>
</dbReference>
<dbReference type="InterPro" id="IPR038765">
    <property type="entry name" value="Papain-like_cys_pep_sf"/>
</dbReference>
<dbReference type="PANTHER" id="PTHR47053">
    <property type="entry name" value="MUREIN DD-ENDOPEPTIDASE MEPH-RELATED"/>
    <property type="match status" value="1"/>
</dbReference>
<evidence type="ECO:0000256" key="3">
    <source>
        <dbReference type="ARBA" id="ARBA00022801"/>
    </source>
</evidence>
<keyword evidence="8" id="KW-1185">Reference proteome</keyword>
<dbReference type="OrthoDB" id="9808890at2"/>
<feature type="domain" description="SH3b" evidence="5">
    <location>
        <begin position="43"/>
        <end position="106"/>
    </location>
</feature>
<organism evidence="7 8">
    <name type="scientific">Ruminiclostridium cellulolyticum (strain ATCC 35319 / DSM 5812 / JCM 6584 / H10)</name>
    <name type="common">Clostridium cellulolyticum</name>
    <dbReference type="NCBI Taxonomy" id="394503"/>
    <lineage>
        <taxon>Bacteria</taxon>
        <taxon>Bacillati</taxon>
        <taxon>Bacillota</taxon>
        <taxon>Clostridia</taxon>
        <taxon>Eubacteriales</taxon>
        <taxon>Oscillospiraceae</taxon>
        <taxon>Ruminiclostridium</taxon>
    </lineage>
</organism>
<dbReference type="KEGG" id="cce:Ccel_0033"/>